<evidence type="ECO:0000313" key="2">
    <source>
        <dbReference type="Proteomes" id="UP000094569"/>
    </source>
</evidence>
<sequence length="174" mass="18869">MRPKSGASSPQDHTILGGWSIGGMYSYEITRHLTAEGQEVVTIPLIHSPCPQGMPNMPDLTIEAFEVNGLYALIKRKTDRLISACPWISRSMQSTLLGLSGNISPPPLELSQRPRLVAHIWASKGVYEFLSLRLVGEVEQLAGRGPAVGAISGLADVAPEAFWALWMGSSRWGC</sequence>
<dbReference type="VEuPathDB" id="FungiDB:SI65_01402"/>
<accession>A0A1E3BS61</accession>
<proteinExistence type="predicted"/>
<dbReference type="InterPro" id="IPR029058">
    <property type="entry name" value="AB_hydrolase_fold"/>
</dbReference>
<dbReference type="Proteomes" id="UP000094569">
    <property type="component" value="Unassembled WGS sequence"/>
</dbReference>
<evidence type="ECO:0000313" key="1">
    <source>
        <dbReference type="EMBL" id="ODM23813.1"/>
    </source>
</evidence>
<protein>
    <recommendedName>
        <fullName evidence="3">Thioesterase domain-containing protein</fullName>
    </recommendedName>
</protein>
<reference evidence="1 2" key="1">
    <citation type="journal article" date="2016" name="BMC Genomics">
        <title>Comparative genomic and transcriptomic analyses of the Fuzhuan brick tea-fermentation fungus Aspergillus cristatus.</title>
        <authorList>
            <person name="Ge Y."/>
            <person name="Wang Y."/>
            <person name="Liu Y."/>
            <person name="Tan Y."/>
            <person name="Ren X."/>
            <person name="Zhang X."/>
            <person name="Hyde K.D."/>
            <person name="Liu Y."/>
            <person name="Liu Z."/>
        </authorList>
    </citation>
    <scope>NUCLEOTIDE SEQUENCE [LARGE SCALE GENOMIC DNA]</scope>
    <source>
        <strain evidence="1 2">GZAAS20.1005</strain>
    </source>
</reference>
<dbReference type="OrthoDB" id="4225419at2759"/>
<dbReference type="AlphaFoldDB" id="A0A1E3BS61"/>
<comment type="caution">
    <text evidence="1">The sequence shown here is derived from an EMBL/GenBank/DDBJ whole genome shotgun (WGS) entry which is preliminary data.</text>
</comment>
<keyword evidence="2" id="KW-1185">Reference proteome</keyword>
<dbReference type="SUPFAM" id="SSF53474">
    <property type="entry name" value="alpha/beta-Hydrolases"/>
    <property type="match status" value="1"/>
</dbReference>
<organism evidence="1 2">
    <name type="scientific">Aspergillus cristatus</name>
    <name type="common">Chinese Fuzhuan brick tea-fermentation fungus</name>
    <name type="synonym">Eurotium cristatum</name>
    <dbReference type="NCBI Taxonomy" id="573508"/>
    <lineage>
        <taxon>Eukaryota</taxon>
        <taxon>Fungi</taxon>
        <taxon>Dikarya</taxon>
        <taxon>Ascomycota</taxon>
        <taxon>Pezizomycotina</taxon>
        <taxon>Eurotiomycetes</taxon>
        <taxon>Eurotiomycetidae</taxon>
        <taxon>Eurotiales</taxon>
        <taxon>Aspergillaceae</taxon>
        <taxon>Aspergillus</taxon>
        <taxon>Aspergillus subgen. Aspergillus</taxon>
    </lineage>
</organism>
<dbReference type="EMBL" id="JXNT01000001">
    <property type="protein sequence ID" value="ODM23813.1"/>
    <property type="molecule type" value="Genomic_DNA"/>
</dbReference>
<evidence type="ECO:0008006" key="3">
    <source>
        <dbReference type="Google" id="ProtNLM"/>
    </source>
</evidence>
<gene>
    <name evidence="1" type="ORF">SI65_01402</name>
</gene>
<dbReference type="Gene3D" id="3.40.50.1820">
    <property type="entry name" value="alpha/beta hydrolase"/>
    <property type="match status" value="1"/>
</dbReference>
<name>A0A1E3BS61_ASPCR</name>